<dbReference type="InterPro" id="IPR015422">
    <property type="entry name" value="PyrdxlP-dep_Trfase_small"/>
</dbReference>
<dbReference type="PROSITE" id="PS50949">
    <property type="entry name" value="HTH_GNTR"/>
    <property type="match status" value="1"/>
</dbReference>
<dbReference type="Gene3D" id="3.40.640.10">
    <property type="entry name" value="Type I PLP-dependent aspartate aminotransferase-like (Major domain)"/>
    <property type="match status" value="1"/>
</dbReference>
<dbReference type="CDD" id="cd00609">
    <property type="entry name" value="AAT_like"/>
    <property type="match status" value="1"/>
</dbReference>
<organism evidence="7 8">
    <name type="scientific">Cellulomonas iranensis</name>
    <dbReference type="NCBI Taxonomy" id="76862"/>
    <lineage>
        <taxon>Bacteria</taxon>
        <taxon>Bacillati</taxon>
        <taxon>Actinomycetota</taxon>
        <taxon>Actinomycetes</taxon>
        <taxon>Micrococcales</taxon>
        <taxon>Cellulomonadaceae</taxon>
        <taxon>Cellulomonas</taxon>
    </lineage>
</organism>
<keyword evidence="3" id="KW-0805">Transcription regulation</keyword>
<evidence type="ECO:0000256" key="3">
    <source>
        <dbReference type="ARBA" id="ARBA00023015"/>
    </source>
</evidence>
<dbReference type="Pfam" id="PF00392">
    <property type="entry name" value="GntR"/>
    <property type="match status" value="1"/>
</dbReference>
<keyword evidence="5" id="KW-0804">Transcription</keyword>
<dbReference type="InterPro" id="IPR000524">
    <property type="entry name" value="Tscrpt_reg_HTH_GntR"/>
</dbReference>
<name>A0ABU0GEZ0_9CELL</name>
<feature type="domain" description="HTH gntR-type" evidence="6">
    <location>
        <begin position="12"/>
        <end position="80"/>
    </location>
</feature>
<gene>
    <name evidence="7" type="ORF">JO380_000278</name>
</gene>
<evidence type="ECO:0000313" key="7">
    <source>
        <dbReference type="EMBL" id="MDQ0423897.1"/>
    </source>
</evidence>
<dbReference type="Gene3D" id="1.10.10.10">
    <property type="entry name" value="Winged helix-like DNA-binding domain superfamily/Winged helix DNA-binding domain"/>
    <property type="match status" value="1"/>
</dbReference>
<keyword evidence="8" id="KW-1185">Reference proteome</keyword>
<evidence type="ECO:0000313" key="8">
    <source>
        <dbReference type="Proteomes" id="UP001240250"/>
    </source>
</evidence>
<dbReference type="GO" id="GO:0003677">
    <property type="term" value="F:DNA binding"/>
    <property type="evidence" value="ECO:0007669"/>
    <property type="project" value="UniProtKB-KW"/>
</dbReference>
<comment type="caution">
    <text evidence="7">The sequence shown here is derived from an EMBL/GenBank/DDBJ whole genome shotgun (WGS) entry which is preliminary data.</text>
</comment>
<keyword evidence="4 7" id="KW-0238">DNA-binding</keyword>
<proteinExistence type="inferred from homology"/>
<reference evidence="7 8" key="1">
    <citation type="submission" date="2023-07" db="EMBL/GenBank/DDBJ databases">
        <title>Sequencing the genomes of 1000 actinobacteria strains.</title>
        <authorList>
            <person name="Klenk H.-P."/>
        </authorList>
    </citation>
    <scope>NUCLEOTIDE SEQUENCE [LARGE SCALE GENOMIC DNA]</scope>
    <source>
        <strain evidence="7 8">DSM 14785</strain>
    </source>
</reference>
<dbReference type="EMBL" id="JAUSVM010000001">
    <property type="protein sequence ID" value="MDQ0423897.1"/>
    <property type="molecule type" value="Genomic_DNA"/>
</dbReference>
<dbReference type="SUPFAM" id="SSF46785">
    <property type="entry name" value="Winged helix' DNA-binding domain"/>
    <property type="match status" value="1"/>
</dbReference>
<evidence type="ECO:0000256" key="1">
    <source>
        <dbReference type="ARBA" id="ARBA00005384"/>
    </source>
</evidence>
<dbReference type="Pfam" id="PF00155">
    <property type="entry name" value="Aminotran_1_2"/>
    <property type="match status" value="1"/>
</dbReference>
<evidence type="ECO:0000259" key="6">
    <source>
        <dbReference type="PROSITE" id="PS50949"/>
    </source>
</evidence>
<evidence type="ECO:0000256" key="4">
    <source>
        <dbReference type="ARBA" id="ARBA00023125"/>
    </source>
</evidence>
<sequence length="446" mass="46362">MSPQELADRVTDRSPRGIAATIARLVHAGDLLPGDRLPTVRELAAALGVSPATVGAAWQALATAGLVLSRGRAGTSVLPGPASRLPRRYRELARVPAACLDLSGGGPDAALLPDLRPALARVAARTRAARPPDYLDDPVVPELERLLRASWPFAAQRLTVVDGAVDALGRVLEQVVGFGDRVAVEDPGAPPLLDLLDHLGLERVAVPLDAHGPRPEALAHALRVGARAVLLQPRAHNPTGVSTTPARLRSLAAVLRRAAAPPWVVEDDHAGDVASSPATSLGALLPGRVVHVRSYSASHGPDLRIAAVGGPAAVLDALVARRLLGPGWTSRLLQRVLADLLADARAVAAVAHARDAYRARRDALATALARHGVAVPPGDGLHAWLRVRDEDAALARLEAAGVRVARGRAFLAEPPPRGGFVRVTTGVLPDADTERVAAALAAAVRA</sequence>
<comment type="similarity">
    <text evidence="1">In the C-terminal section; belongs to the class-I pyridoxal-phosphate-dependent aminotransferase family.</text>
</comment>
<dbReference type="Gene3D" id="3.90.1150.10">
    <property type="entry name" value="Aspartate Aminotransferase, domain 1"/>
    <property type="match status" value="1"/>
</dbReference>
<dbReference type="CDD" id="cd07377">
    <property type="entry name" value="WHTH_GntR"/>
    <property type="match status" value="1"/>
</dbReference>
<dbReference type="Proteomes" id="UP001240250">
    <property type="component" value="Unassembled WGS sequence"/>
</dbReference>
<dbReference type="InterPro" id="IPR015424">
    <property type="entry name" value="PyrdxlP-dep_Trfase"/>
</dbReference>
<dbReference type="PANTHER" id="PTHR46577:SF1">
    <property type="entry name" value="HTH-TYPE TRANSCRIPTIONAL REGULATORY PROTEIN GABR"/>
    <property type="match status" value="1"/>
</dbReference>
<evidence type="ECO:0000256" key="5">
    <source>
        <dbReference type="ARBA" id="ARBA00023163"/>
    </source>
</evidence>
<keyword evidence="2" id="KW-0663">Pyridoxal phosphate</keyword>
<evidence type="ECO:0000256" key="2">
    <source>
        <dbReference type="ARBA" id="ARBA00022898"/>
    </source>
</evidence>
<accession>A0ABU0GEZ0</accession>
<dbReference type="InterPro" id="IPR004839">
    <property type="entry name" value="Aminotransferase_I/II_large"/>
</dbReference>
<dbReference type="SUPFAM" id="SSF53383">
    <property type="entry name" value="PLP-dependent transferases"/>
    <property type="match status" value="1"/>
</dbReference>
<dbReference type="SMART" id="SM00345">
    <property type="entry name" value="HTH_GNTR"/>
    <property type="match status" value="1"/>
</dbReference>
<protein>
    <submittedName>
        <fullName evidence="7">DNA-binding transcriptional MocR family regulator</fullName>
    </submittedName>
</protein>
<dbReference type="InterPro" id="IPR015421">
    <property type="entry name" value="PyrdxlP-dep_Trfase_major"/>
</dbReference>
<dbReference type="RefSeq" id="WP_070319753.1">
    <property type="nucleotide sequence ID" value="NZ_JAUSVM010000001.1"/>
</dbReference>
<dbReference type="PANTHER" id="PTHR46577">
    <property type="entry name" value="HTH-TYPE TRANSCRIPTIONAL REGULATORY PROTEIN GABR"/>
    <property type="match status" value="1"/>
</dbReference>
<dbReference type="InterPro" id="IPR036388">
    <property type="entry name" value="WH-like_DNA-bd_sf"/>
</dbReference>
<dbReference type="InterPro" id="IPR051446">
    <property type="entry name" value="HTH_trans_reg/aminotransferase"/>
</dbReference>
<dbReference type="InterPro" id="IPR036390">
    <property type="entry name" value="WH_DNA-bd_sf"/>
</dbReference>